<name>A0AC58L2Y5_CASCN</name>
<evidence type="ECO:0000313" key="1">
    <source>
        <dbReference type="Proteomes" id="UP001732720"/>
    </source>
</evidence>
<dbReference type="RefSeq" id="XP_073911483.1">
    <property type="nucleotide sequence ID" value="XM_074055382.1"/>
</dbReference>
<gene>
    <name evidence="2" type="primary">Gcsaml</name>
</gene>
<reference evidence="2" key="1">
    <citation type="submission" date="2025-08" db="UniProtKB">
        <authorList>
            <consortium name="RefSeq"/>
        </authorList>
    </citation>
    <scope>IDENTIFICATION</scope>
</reference>
<dbReference type="Proteomes" id="UP001732720">
    <property type="component" value="Chromosome 15"/>
</dbReference>
<accession>A0AC58L2Y5</accession>
<protein>
    <submittedName>
        <fullName evidence="2">Germinal center-associated signaling and motility-like protein isoform X1</fullName>
    </submittedName>
</protein>
<keyword evidence="1" id="KW-1185">Reference proteome</keyword>
<organism evidence="1 2">
    <name type="scientific">Castor canadensis</name>
    <name type="common">American beaver</name>
    <dbReference type="NCBI Taxonomy" id="51338"/>
    <lineage>
        <taxon>Eukaryota</taxon>
        <taxon>Metazoa</taxon>
        <taxon>Chordata</taxon>
        <taxon>Craniata</taxon>
        <taxon>Vertebrata</taxon>
        <taxon>Euteleostomi</taxon>
        <taxon>Mammalia</taxon>
        <taxon>Eutheria</taxon>
        <taxon>Euarchontoglires</taxon>
        <taxon>Glires</taxon>
        <taxon>Rodentia</taxon>
        <taxon>Castorimorpha</taxon>
        <taxon>Castoridae</taxon>
        <taxon>Castor</taxon>
    </lineage>
</organism>
<evidence type="ECO:0000313" key="2">
    <source>
        <dbReference type="RefSeq" id="XP_073911483.1"/>
    </source>
</evidence>
<sequence>MGNSLLRELSCLRKNQKKIRKENLGVKRKRQEMTTFEGESQGQGKESKEFPYTSNQDNENGSGYEEVCYTVINLLPLRRTSLNSNNDGYENIDSTTRRGRPFKAELETEYSLLRTSVIGLSSCTPEHDYELVLPK</sequence>
<proteinExistence type="predicted"/>